<dbReference type="AlphaFoldDB" id="A0A8J3B1B7"/>
<evidence type="ECO:0000313" key="1">
    <source>
        <dbReference type="EMBL" id="GGJ75866.1"/>
    </source>
</evidence>
<evidence type="ECO:0000313" key="2">
    <source>
        <dbReference type="Proteomes" id="UP000649739"/>
    </source>
</evidence>
<dbReference type="EMBL" id="BMQB01000001">
    <property type="protein sequence ID" value="GGJ75866.1"/>
    <property type="molecule type" value="Genomic_DNA"/>
</dbReference>
<name>A0A8J3B1B7_9ACTN</name>
<proteinExistence type="predicted"/>
<reference evidence="1" key="2">
    <citation type="submission" date="2020-09" db="EMBL/GenBank/DDBJ databases">
        <authorList>
            <person name="Sun Q."/>
            <person name="Ohkuma M."/>
        </authorList>
    </citation>
    <scope>NUCLEOTIDE SEQUENCE</scope>
    <source>
        <strain evidence="1">JCM 3090</strain>
    </source>
</reference>
<gene>
    <name evidence="1" type="ORF">GCM10010123_02250</name>
</gene>
<reference evidence="1" key="1">
    <citation type="journal article" date="2014" name="Int. J. Syst. Evol. Microbiol.">
        <title>Complete genome sequence of Corynebacterium casei LMG S-19264T (=DSM 44701T), isolated from a smear-ripened cheese.</title>
        <authorList>
            <consortium name="US DOE Joint Genome Institute (JGI-PGF)"/>
            <person name="Walter F."/>
            <person name="Albersmeier A."/>
            <person name="Kalinowski J."/>
            <person name="Ruckert C."/>
        </authorList>
    </citation>
    <scope>NUCLEOTIDE SEQUENCE</scope>
    <source>
        <strain evidence="1">JCM 3090</strain>
    </source>
</reference>
<organism evidence="1 2">
    <name type="scientific">Pilimelia anulata</name>
    <dbReference type="NCBI Taxonomy" id="53371"/>
    <lineage>
        <taxon>Bacteria</taxon>
        <taxon>Bacillati</taxon>
        <taxon>Actinomycetota</taxon>
        <taxon>Actinomycetes</taxon>
        <taxon>Micromonosporales</taxon>
        <taxon>Micromonosporaceae</taxon>
        <taxon>Pilimelia</taxon>
    </lineage>
</organism>
<comment type="caution">
    <text evidence="1">The sequence shown here is derived from an EMBL/GenBank/DDBJ whole genome shotgun (WGS) entry which is preliminary data.</text>
</comment>
<keyword evidence="2" id="KW-1185">Reference proteome</keyword>
<sequence>MSPPIMACRTCGVVLNVLTDPAGSTDYLHPARLGGYSHEPDPAPAAEVTDVDWRCDLCSDPRPMWERATLDQVAAILTGDGQELVQQFGDKWLACITCDQFLNTRDTSGLLDHVAATMPFDDPVSVRALAAIQTAVVAGLTHERTLVTDVPWPPGPPAAVGLPKARDALTRLLASDAGIPPLPQAARPVVTAGVGQCGLWWVDGEFTSLASHAAIALPDTALTSELLPAAHGLLVWAAAIDSRSTVAASWTSTERDGWKVVFYRSVGTGLDPKPLQQVREQIGWLVPTSHHHADTNTPVGAADGPMAVLTVTLLLIAQRAAEQAPAPLDKKVRRAHARAGRPAPEVRIVRVAGTRRPDGPPVPSQRGVGAAVSVRRWVSGFWRQQPYGPRRALRRPVYIHPYLRGPGDAPIAATTTVRVLHTPTPPPPPRR</sequence>
<protein>
    <submittedName>
        <fullName evidence="1">Uncharacterized protein</fullName>
    </submittedName>
</protein>
<dbReference type="RefSeq" id="WP_189168099.1">
    <property type="nucleotide sequence ID" value="NZ_BMQB01000001.1"/>
</dbReference>
<accession>A0A8J3B1B7</accession>
<dbReference type="Proteomes" id="UP000649739">
    <property type="component" value="Unassembled WGS sequence"/>
</dbReference>